<dbReference type="GO" id="GO:0005952">
    <property type="term" value="C:cAMP-dependent protein kinase complex"/>
    <property type="evidence" value="ECO:0007669"/>
    <property type="project" value="InterPro"/>
</dbReference>
<sequence>MDNKEYIRTKINPILEALVTKTLLAKPDDPIPFMVEWLIQEGKVELPEMVQLRHEVEQLRGQLRLAHTSGAVAPVPAGEGAEEEEEEEDEDDEDDEVDELPELPSMEARMKAMPRTSVSAEAFGAWNKKKAFEAPVYNKSSEQFARLKDILSNSFLFSALNEKEQKTVIFAMQEKVIEAKERPIKQGDDGDCLYVIESGVLDCYKKFDGETEEKLVKTCEVGDVFGELALLYNVPRAASVEARERCVVWMLDRESFNAIVKDAAAKKREMHERFLGSVPLLENMDSYERNKIADALKTETFRDGEYIVKQGDPGDKFYLLEEGEAVALKVFVEGQEEKQVMAYKAGDYFGELALLRNEPRAASVVAKGDTQCGVLDRASFKRLLGPLEQILSRASQRYE</sequence>
<evidence type="ECO:0000256" key="6">
    <source>
        <dbReference type="ARBA" id="ARBA00022741"/>
    </source>
</evidence>
<dbReference type="Pfam" id="PF00027">
    <property type="entry name" value="cNMP_binding"/>
    <property type="match status" value="2"/>
</dbReference>
<accession>A0A0G4HAG0</accession>
<comment type="similarity">
    <text evidence="1">Belongs to the cAMP-dependent kinase regulatory chain family.</text>
</comment>
<feature type="compositionally biased region" description="Low complexity" evidence="8">
    <location>
        <begin position="70"/>
        <end position="79"/>
    </location>
</feature>
<organism evidence="10">
    <name type="scientific">Chromera velia CCMP2878</name>
    <dbReference type="NCBI Taxonomy" id="1169474"/>
    <lineage>
        <taxon>Eukaryota</taxon>
        <taxon>Sar</taxon>
        <taxon>Alveolata</taxon>
        <taxon>Colpodellida</taxon>
        <taxon>Chromeraceae</taxon>
        <taxon>Chromera</taxon>
    </lineage>
</organism>
<reference evidence="10" key="1">
    <citation type="submission" date="2014-11" db="EMBL/GenBank/DDBJ databases">
        <authorList>
            <person name="Otto D Thomas"/>
            <person name="Naeem Raeece"/>
        </authorList>
    </citation>
    <scope>NUCLEOTIDE SEQUENCE</scope>
</reference>
<evidence type="ECO:0000256" key="2">
    <source>
        <dbReference type="ARBA" id="ARBA00020355"/>
    </source>
</evidence>
<dbReference type="InterPro" id="IPR050503">
    <property type="entry name" value="cAMP-dep_PK_reg_su-like"/>
</dbReference>
<keyword evidence="6" id="KW-0547">Nucleotide-binding</keyword>
<evidence type="ECO:0000256" key="4">
    <source>
        <dbReference type="ARBA" id="ARBA00022566"/>
    </source>
</evidence>
<proteinExistence type="inferred from homology"/>
<keyword evidence="5" id="KW-0677">Repeat</keyword>
<dbReference type="InterPro" id="IPR014710">
    <property type="entry name" value="RmlC-like_jellyroll"/>
</dbReference>
<dbReference type="FunFam" id="2.60.120.10:FF:000006">
    <property type="entry name" value="cAMP-dependent protein kinase type I-alpha regulatory subunit"/>
    <property type="match status" value="1"/>
</dbReference>
<dbReference type="SMART" id="SM00100">
    <property type="entry name" value="cNMP"/>
    <property type="match status" value="2"/>
</dbReference>
<evidence type="ECO:0000259" key="9">
    <source>
        <dbReference type="PROSITE" id="PS50042"/>
    </source>
</evidence>
<name>A0A0G4HAG0_9ALVE</name>
<dbReference type="PANTHER" id="PTHR11635">
    <property type="entry name" value="CAMP-DEPENDENT PROTEIN KINASE REGULATORY CHAIN"/>
    <property type="match status" value="1"/>
</dbReference>
<dbReference type="GO" id="GO:0004862">
    <property type="term" value="F:cAMP-dependent protein kinase inhibitor activity"/>
    <property type="evidence" value="ECO:0007669"/>
    <property type="project" value="TreeGrafter"/>
</dbReference>
<dbReference type="CDD" id="cd00038">
    <property type="entry name" value="CAP_ED"/>
    <property type="match status" value="2"/>
</dbReference>
<feature type="domain" description="Cyclic nucleotide-binding" evidence="9">
    <location>
        <begin position="156"/>
        <end position="277"/>
    </location>
</feature>
<dbReference type="PhylomeDB" id="A0A0G4HAG0"/>
<evidence type="ECO:0000256" key="1">
    <source>
        <dbReference type="ARBA" id="ARBA00005753"/>
    </source>
</evidence>
<dbReference type="GO" id="GO:0030552">
    <property type="term" value="F:cAMP binding"/>
    <property type="evidence" value="ECO:0007669"/>
    <property type="project" value="UniProtKB-KW"/>
</dbReference>
<dbReference type="PROSITE" id="PS00888">
    <property type="entry name" value="CNMP_BINDING_1"/>
    <property type="match status" value="1"/>
</dbReference>
<dbReference type="InterPro" id="IPR018488">
    <property type="entry name" value="cNMP-bd_CS"/>
</dbReference>
<dbReference type="SUPFAM" id="SSF51206">
    <property type="entry name" value="cAMP-binding domain-like"/>
    <property type="match status" value="2"/>
</dbReference>
<dbReference type="GO" id="GO:0034236">
    <property type="term" value="F:protein kinase A catalytic subunit binding"/>
    <property type="evidence" value="ECO:0007669"/>
    <property type="project" value="TreeGrafter"/>
</dbReference>
<dbReference type="VEuPathDB" id="CryptoDB:Cvel_25678"/>
<dbReference type="CDD" id="cd22964">
    <property type="entry name" value="DD_CrRSP_unchar"/>
    <property type="match status" value="1"/>
</dbReference>
<feature type="domain" description="Cyclic nucleotide-binding" evidence="9">
    <location>
        <begin position="280"/>
        <end position="399"/>
    </location>
</feature>
<gene>
    <name evidence="10" type="ORF">Cvel_25678</name>
</gene>
<dbReference type="GO" id="GO:0005829">
    <property type="term" value="C:cytosol"/>
    <property type="evidence" value="ECO:0007669"/>
    <property type="project" value="TreeGrafter"/>
</dbReference>
<dbReference type="InterPro" id="IPR000595">
    <property type="entry name" value="cNMP-bd_dom"/>
</dbReference>
<dbReference type="PROSITE" id="PS50042">
    <property type="entry name" value="CNMP_BINDING_3"/>
    <property type="match status" value="2"/>
</dbReference>
<dbReference type="PANTHER" id="PTHR11635:SF152">
    <property type="entry name" value="CAMP-DEPENDENT PROTEIN KINASE TYPE I REGULATORY SUBUNIT-RELATED"/>
    <property type="match status" value="1"/>
</dbReference>
<dbReference type="PROSITE" id="PS00889">
    <property type="entry name" value="CNMP_BINDING_2"/>
    <property type="match status" value="2"/>
</dbReference>
<protein>
    <recommendedName>
        <fullName evidence="2">cAMP-dependent protein kinase regulatory subunit</fullName>
    </recommendedName>
</protein>
<evidence type="ECO:0000256" key="3">
    <source>
        <dbReference type="ARBA" id="ARBA00022553"/>
    </source>
</evidence>
<evidence type="ECO:0000256" key="7">
    <source>
        <dbReference type="ARBA" id="ARBA00023149"/>
    </source>
</evidence>
<dbReference type="PRINTS" id="PR00103">
    <property type="entry name" value="CAMPKINASE"/>
</dbReference>
<dbReference type="AlphaFoldDB" id="A0A0G4HAG0"/>
<dbReference type="InterPro" id="IPR018490">
    <property type="entry name" value="cNMP-bd_dom_sf"/>
</dbReference>
<dbReference type="Gene3D" id="2.60.120.10">
    <property type="entry name" value="Jelly Rolls"/>
    <property type="match status" value="2"/>
</dbReference>
<evidence type="ECO:0000256" key="5">
    <source>
        <dbReference type="ARBA" id="ARBA00022737"/>
    </source>
</evidence>
<dbReference type="FunFam" id="2.60.120.10:FF:000039">
    <property type="entry name" value="cAMP-dependent protein kinase regulatory subunit"/>
    <property type="match status" value="1"/>
</dbReference>
<feature type="region of interest" description="Disordered" evidence="8">
    <location>
        <begin position="67"/>
        <end position="97"/>
    </location>
</feature>
<evidence type="ECO:0000313" key="10">
    <source>
        <dbReference type="EMBL" id="CEM40966.1"/>
    </source>
</evidence>
<keyword evidence="7" id="KW-0114">cAMP</keyword>
<keyword evidence="3" id="KW-0597">Phosphoprotein</keyword>
<evidence type="ECO:0000256" key="8">
    <source>
        <dbReference type="SAM" id="MobiDB-lite"/>
    </source>
</evidence>
<keyword evidence="4" id="KW-0116">cAMP-binding</keyword>
<feature type="compositionally biased region" description="Acidic residues" evidence="8">
    <location>
        <begin position="80"/>
        <end position="97"/>
    </location>
</feature>
<dbReference type="EMBL" id="CDMZ01002141">
    <property type="protein sequence ID" value="CEM40966.1"/>
    <property type="molecule type" value="Genomic_DNA"/>
</dbReference>
<dbReference type="GO" id="GO:0033554">
    <property type="term" value="P:cellular response to stress"/>
    <property type="evidence" value="ECO:0007669"/>
    <property type="project" value="UniProtKB-ARBA"/>
</dbReference>